<gene>
    <name evidence="2" type="ordered locus">Gbem_4077</name>
</gene>
<reference evidence="2 3" key="2">
    <citation type="journal article" date="2010" name="BMC Genomics">
        <title>The genome of Geobacter bemidjiensis, exemplar for the subsurface clade of Geobacter species that predominate in Fe(III)-reducing subsurface environments.</title>
        <authorList>
            <person name="Aklujkar M."/>
            <person name="Young N.D."/>
            <person name="Holmes D."/>
            <person name="Chavan M."/>
            <person name="Risso C."/>
            <person name="Kiss H.E."/>
            <person name="Han C.S."/>
            <person name="Land M.L."/>
            <person name="Lovley D.R."/>
        </authorList>
    </citation>
    <scope>NUCLEOTIDE SEQUENCE [LARGE SCALE GENOMIC DNA]</scope>
    <source>
        <strain evidence="3">ATCC BAA-1014 / DSM 16622 / JCM 12645 / Bem</strain>
    </source>
</reference>
<dbReference type="KEGG" id="gbm:Gbem_4077"/>
<protein>
    <submittedName>
        <fullName evidence="2">Uncharacterized protein</fullName>
    </submittedName>
</protein>
<organism evidence="2 3">
    <name type="scientific">Citrifermentans bemidjiense (strain ATCC BAA-1014 / DSM 16622 / JCM 12645 / Bem)</name>
    <name type="common">Geobacter bemidjiensis</name>
    <dbReference type="NCBI Taxonomy" id="404380"/>
    <lineage>
        <taxon>Bacteria</taxon>
        <taxon>Pseudomonadati</taxon>
        <taxon>Thermodesulfobacteriota</taxon>
        <taxon>Desulfuromonadia</taxon>
        <taxon>Geobacterales</taxon>
        <taxon>Geobacteraceae</taxon>
        <taxon>Citrifermentans</taxon>
    </lineage>
</organism>
<evidence type="ECO:0000313" key="3">
    <source>
        <dbReference type="Proteomes" id="UP000008825"/>
    </source>
</evidence>
<dbReference type="Proteomes" id="UP000008825">
    <property type="component" value="Chromosome"/>
</dbReference>
<sequence length="83" mass="8851">MSKNAHHGHQRHVSIPAGAKSTLQQQVFAGTDLTPGRDPAEGPDIEFSSPIHERWAQDTFDRDPAEGPILAAPTSGAKAGRAR</sequence>
<dbReference type="EMBL" id="CP001124">
    <property type="protein sequence ID" value="ADO00780.1"/>
    <property type="molecule type" value="Genomic_DNA"/>
</dbReference>
<evidence type="ECO:0000256" key="1">
    <source>
        <dbReference type="SAM" id="MobiDB-lite"/>
    </source>
</evidence>
<name>E1P685_CITBB</name>
<proteinExistence type="predicted"/>
<feature type="region of interest" description="Disordered" evidence="1">
    <location>
        <begin position="61"/>
        <end position="83"/>
    </location>
</feature>
<reference evidence="2 3" key="1">
    <citation type="submission" date="2008-07" db="EMBL/GenBank/DDBJ databases">
        <title>Complete sequence of Geobacter bemidjiensis BEM.</title>
        <authorList>
            <consortium name="US DOE Joint Genome Institute"/>
            <person name="Lucas S."/>
            <person name="Copeland A."/>
            <person name="Lapidus A."/>
            <person name="Glavina del Rio T."/>
            <person name="Dalin E."/>
            <person name="Tice H."/>
            <person name="Bruce D."/>
            <person name="Goodwin L."/>
            <person name="Pitluck S."/>
            <person name="Kiss H."/>
            <person name="Brettin T."/>
            <person name="Detter J.C."/>
            <person name="Han C."/>
            <person name="Kuske C.R."/>
            <person name="Schmutz J."/>
            <person name="Larimer F."/>
            <person name="Land M."/>
            <person name="Hauser L."/>
            <person name="Kyrpides N."/>
            <person name="Lykidis A."/>
            <person name="Lovley D."/>
            <person name="Richardson P."/>
        </authorList>
    </citation>
    <scope>NUCLEOTIDE SEQUENCE [LARGE SCALE GENOMIC DNA]</scope>
    <source>
        <strain evidence="3">ATCC BAA-1014 / DSM 16622 / JCM 12645 / Bem</strain>
    </source>
</reference>
<keyword evidence="3" id="KW-1185">Reference proteome</keyword>
<dbReference type="STRING" id="404380.Gbem_4077"/>
<feature type="region of interest" description="Disordered" evidence="1">
    <location>
        <begin position="1"/>
        <end position="47"/>
    </location>
</feature>
<accession>E1P685</accession>
<evidence type="ECO:0000313" key="2">
    <source>
        <dbReference type="EMBL" id="ADO00780.1"/>
    </source>
</evidence>
<dbReference type="AlphaFoldDB" id="E1P685"/>
<dbReference type="HOGENOM" id="CLU_2537759_0_0_7"/>
<feature type="compositionally biased region" description="Basic residues" evidence="1">
    <location>
        <begin position="1"/>
        <end position="12"/>
    </location>
</feature>